<sequence length="89" mass="9679">PFKLLMPPSLVYVLRRISALLLQLPMFSCPSLLAHCIFGTAYLCPVFGRCLLVSCAIRCASSYSIPAHVPFARPGPVQSLLCILHAPLP</sequence>
<keyword evidence="1" id="KW-0812">Transmembrane</keyword>
<dbReference type="EMBL" id="ML143386">
    <property type="protein sequence ID" value="TBU35356.1"/>
    <property type="molecule type" value="Genomic_DNA"/>
</dbReference>
<dbReference type="AlphaFoldDB" id="A0A4Q9N8N6"/>
<dbReference type="Proteomes" id="UP000292957">
    <property type="component" value="Unassembled WGS sequence"/>
</dbReference>
<feature type="transmembrane region" description="Helical" evidence="1">
    <location>
        <begin position="20"/>
        <end position="44"/>
    </location>
</feature>
<keyword evidence="1" id="KW-1133">Transmembrane helix</keyword>
<organism evidence="2">
    <name type="scientific">Dichomitus squalens</name>
    <dbReference type="NCBI Taxonomy" id="114155"/>
    <lineage>
        <taxon>Eukaryota</taxon>
        <taxon>Fungi</taxon>
        <taxon>Dikarya</taxon>
        <taxon>Basidiomycota</taxon>
        <taxon>Agaricomycotina</taxon>
        <taxon>Agaricomycetes</taxon>
        <taxon>Polyporales</taxon>
        <taxon>Polyporaceae</taxon>
        <taxon>Dichomitus</taxon>
    </lineage>
</organism>
<reference evidence="2" key="1">
    <citation type="submission" date="2019-01" db="EMBL/GenBank/DDBJ databases">
        <title>Draft genome sequences of three monokaryotic isolates of the white-rot basidiomycete fungus Dichomitus squalens.</title>
        <authorList>
            <consortium name="DOE Joint Genome Institute"/>
            <person name="Lopez S.C."/>
            <person name="Andreopoulos B."/>
            <person name="Pangilinan J."/>
            <person name="Lipzen A."/>
            <person name="Riley R."/>
            <person name="Ahrendt S."/>
            <person name="Ng V."/>
            <person name="Barry K."/>
            <person name="Daum C."/>
            <person name="Grigoriev I.V."/>
            <person name="Hilden K.S."/>
            <person name="Makela M.R."/>
            <person name="de Vries R.P."/>
        </authorList>
    </citation>
    <scope>NUCLEOTIDE SEQUENCE [LARGE SCALE GENOMIC DNA]</scope>
    <source>
        <strain evidence="2">OM18370.1</strain>
    </source>
</reference>
<feature type="non-terminal residue" evidence="2">
    <location>
        <position position="1"/>
    </location>
</feature>
<feature type="non-terminal residue" evidence="2">
    <location>
        <position position="89"/>
    </location>
</feature>
<keyword evidence="1" id="KW-0472">Membrane</keyword>
<evidence type="ECO:0000313" key="2">
    <source>
        <dbReference type="EMBL" id="TBU35356.1"/>
    </source>
</evidence>
<proteinExistence type="predicted"/>
<evidence type="ECO:0000256" key="1">
    <source>
        <dbReference type="SAM" id="Phobius"/>
    </source>
</evidence>
<name>A0A4Q9N8N6_9APHY</name>
<protein>
    <submittedName>
        <fullName evidence="2">Uncharacterized protein</fullName>
    </submittedName>
</protein>
<gene>
    <name evidence="2" type="ORF">BD311DRAFT_743838</name>
</gene>
<accession>A0A4Q9N8N6</accession>